<dbReference type="CDD" id="cd00552">
    <property type="entry name" value="RaiA"/>
    <property type="match status" value="1"/>
</dbReference>
<dbReference type="AlphaFoldDB" id="A0A5C5ZUN1"/>
<protein>
    <submittedName>
        <fullName evidence="2">Ribosome hibernation promoting factor HPF</fullName>
    </submittedName>
</protein>
<reference evidence="2 3" key="1">
    <citation type="submission" date="2019-02" db="EMBL/GenBank/DDBJ databases">
        <title>Deep-cultivation of Planctomycetes and their phenomic and genomic characterization uncovers novel biology.</title>
        <authorList>
            <person name="Wiegand S."/>
            <person name="Jogler M."/>
            <person name="Boedeker C."/>
            <person name="Pinto D."/>
            <person name="Vollmers J."/>
            <person name="Rivas-Marin E."/>
            <person name="Kohn T."/>
            <person name="Peeters S.H."/>
            <person name="Heuer A."/>
            <person name="Rast P."/>
            <person name="Oberbeckmann S."/>
            <person name="Bunk B."/>
            <person name="Jeske O."/>
            <person name="Meyerdierks A."/>
            <person name="Storesund J.E."/>
            <person name="Kallscheuer N."/>
            <person name="Luecker S."/>
            <person name="Lage O.M."/>
            <person name="Pohl T."/>
            <person name="Merkel B.J."/>
            <person name="Hornburger P."/>
            <person name="Mueller R.-W."/>
            <person name="Bruemmer F."/>
            <person name="Labrenz M."/>
            <person name="Spormann A.M."/>
            <person name="Op Den Camp H."/>
            <person name="Overmann J."/>
            <person name="Amann R."/>
            <person name="Jetten M.S.M."/>
            <person name="Mascher T."/>
            <person name="Medema M.H."/>
            <person name="Devos D.P."/>
            <person name="Kaster A.-K."/>
            <person name="Ovreas L."/>
            <person name="Rohde M."/>
            <person name="Galperin M.Y."/>
            <person name="Jogler C."/>
        </authorList>
    </citation>
    <scope>NUCLEOTIDE SEQUENCE [LARGE SCALE GENOMIC DNA]</scope>
    <source>
        <strain evidence="2 3">Mal64</strain>
    </source>
</reference>
<dbReference type="NCBIfam" id="TIGR00741">
    <property type="entry name" value="yfiA"/>
    <property type="match status" value="1"/>
</dbReference>
<feature type="compositionally biased region" description="Acidic residues" evidence="1">
    <location>
        <begin position="118"/>
        <end position="136"/>
    </location>
</feature>
<dbReference type="RefSeq" id="WP_231993605.1">
    <property type="nucleotide sequence ID" value="NZ_SJPQ01000001.1"/>
</dbReference>
<organism evidence="2 3">
    <name type="scientific">Pseudobythopirellula maris</name>
    <dbReference type="NCBI Taxonomy" id="2527991"/>
    <lineage>
        <taxon>Bacteria</taxon>
        <taxon>Pseudomonadati</taxon>
        <taxon>Planctomycetota</taxon>
        <taxon>Planctomycetia</taxon>
        <taxon>Pirellulales</taxon>
        <taxon>Lacipirellulaceae</taxon>
        <taxon>Pseudobythopirellula</taxon>
    </lineage>
</organism>
<proteinExistence type="predicted"/>
<dbReference type="EMBL" id="SJPQ01000001">
    <property type="protein sequence ID" value="TWT91109.1"/>
    <property type="molecule type" value="Genomic_DNA"/>
</dbReference>
<accession>A0A5C5ZUN1</accession>
<keyword evidence="3" id="KW-1185">Reference proteome</keyword>
<dbReference type="Pfam" id="PF02482">
    <property type="entry name" value="Ribosomal_S30AE"/>
    <property type="match status" value="1"/>
</dbReference>
<evidence type="ECO:0000256" key="1">
    <source>
        <dbReference type="SAM" id="MobiDB-lite"/>
    </source>
</evidence>
<dbReference type="Proteomes" id="UP000315440">
    <property type="component" value="Unassembled WGS sequence"/>
</dbReference>
<comment type="caution">
    <text evidence="2">The sequence shown here is derived from an EMBL/GenBank/DDBJ whole genome shotgun (WGS) entry which is preliminary data.</text>
</comment>
<name>A0A5C5ZUN1_9BACT</name>
<dbReference type="InterPro" id="IPR036567">
    <property type="entry name" value="RHF-like"/>
</dbReference>
<dbReference type="InterPro" id="IPR003489">
    <property type="entry name" value="RHF/RaiA"/>
</dbReference>
<sequence>MQIKVTARHGHLSDESQQLLVSKSEKLLRFFERLTSIEVVVDLKNHNKPNVELLVSAEHKHDFVSHQESQNLLTAIEGAVHKMEQQLKKYKEKTIDQHRNPDSAARGPRDLGAVADAGSEDAGSEDLEQNVGVEDE</sequence>
<evidence type="ECO:0000313" key="3">
    <source>
        <dbReference type="Proteomes" id="UP000315440"/>
    </source>
</evidence>
<feature type="region of interest" description="Disordered" evidence="1">
    <location>
        <begin position="92"/>
        <end position="136"/>
    </location>
</feature>
<gene>
    <name evidence="2" type="ORF">Mal64_15080</name>
</gene>
<feature type="compositionally biased region" description="Basic and acidic residues" evidence="1">
    <location>
        <begin position="92"/>
        <end position="101"/>
    </location>
</feature>
<evidence type="ECO:0000313" key="2">
    <source>
        <dbReference type="EMBL" id="TWT91109.1"/>
    </source>
</evidence>
<dbReference type="SUPFAM" id="SSF69754">
    <property type="entry name" value="Ribosome binding protein Y (YfiA homologue)"/>
    <property type="match status" value="1"/>
</dbReference>
<dbReference type="Gene3D" id="3.30.160.100">
    <property type="entry name" value="Ribosome hibernation promotion factor-like"/>
    <property type="match status" value="1"/>
</dbReference>